<accession>A0A0P6VZZ1</accession>
<dbReference type="InterPro" id="IPR007404">
    <property type="entry name" value="YdjM-like"/>
</dbReference>
<dbReference type="AlphaFoldDB" id="A0A0P6VZZ1"/>
<evidence type="ECO:0000313" key="3">
    <source>
        <dbReference type="Proteomes" id="UP000050398"/>
    </source>
</evidence>
<sequence>MNGTAHMAIGAATGFIVANSFGSGPGTTASLVAIGGVSGLMPDLDIDGKLSNKVTFSPKMIRSVAQIIGFLMMVYSYLEGSGKERWLGIGYGAGMMFLTSFITQRRMLMITGIGVTACGWQLNEIWLWLLGIYILIASFVSHRSYTHSVLGMIYYAIVARYLESSIMIDGVFEACVIGYASHLIADMKFLPFNKRGIKLFLPLSSKEI</sequence>
<keyword evidence="1" id="KW-0472">Membrane</keyword>
<evidence type="ECO:0000313" key="2">
    <source>
        <dbReference type="EMBL" id="KPL58766.1"/>
    </source>
</evidence>
<dbReference type="RefSeq" id="WP_060673243.1">
    <property type="nucleotide sequence ID" value="NZ_LIXZ01000012.1"/>
</dbReference>
<dbReference type="Proteomes" id="UP000050398">
    <property type="component" value="Unassembled WGS sequence"/>
</dbReference>
<dbReference type="GO" id="GO:0016787">
    <property type="term" value="F:hydrolase activity"/>
    <property type="evidence" value="ECO:0007669"/>
    <property type="project" value="UniProtKB-KW"/>
</dbReference>
<dbReference type="EMBL" id="LIXZ01000012">
    <property type="protein sequence ID" value="KPL58766.1"/>
    <property type="molecule type" value="Genomic_DNA"/>
</dbReference>
<feature type="transmembrane region" description="Helical" evidence="1">
    <location>
        <begin position="165"/>
        <end position="185"/>
    </location>
</feature>
<name>A0A0P6VZZ1_9BACI</name>
<keyword evidence="2" id="KW-0378">Hydrolase</keyword>
<dbReference type="PATRIC" id="fig|218284.4.peg.1114"/>
<comment type="caution">
    <text evidence="2">The sequence shown here is derived from an EMBL/GenBank/DDBJ whole genome shotgun (WGS) entry which is preliminary data.</text>
</comment>
<protein>
    <submittedName>
        <fullName evidence="2">Hydrolase</fullName>
    </submittedName>
</protein>
<keyword evidence="1" id="KW-1133">Transmembrane helix</keyword>
<feature type="transmembrane region" description="Helical" evidence="1">
    <location>
        <begin position="125"/>
        <end position="145"/>
    </location>
</feature>
<proteinExistence type="predicted"/>
<keyword evidence="1" id="KW-0812">Transmembrane</keyword>
<dbReference type="Pfam" id="PF04307">
    <property type="entry name" value="YdjM"/>
    <property type="match status" value="1"/>
</dbReference>
<evidence type="ECO:0000256" key="1">
    <source>
        <dbReference type="SAM" id="Phobius"/>
    </source>
</evidence>
<dbReference type="PANTHER" id="PTHR35531:SF1">
    <property type="entry name" value="INNER MEMBRANE PROTEIN YBCI-RELATED"/>
    <property type="match status" value="1"/>
</dbReference>
<dbReference type="OrthoDB" id="2706144at2"/>
<reference evidence="2 3" key="1">
    <citation type="submission" date="2015-08" db="EMBL/GenBank/DDBJ databases">
        <title>Draft Genome Sequence of Bacillus vietnamensis UCD-SED5.</title>
        <authorList>
            <person name="Lee R.D."/>
            <person name="Jospin G."/>
            <person name="Lang J.M."/>
            <person name="Coil D.A."/>
            <person name="Eisen J.A."/>
        </authorList>
    </citation>
    <scope>NUCLEOTIDE SEQUENCE [LARGE SCALE GENOMIC DNA]</scope>
    <source>
        <strain evidence="2 3">UCD-SED5</strain>
    </source>
</reference>
<feature type="transmembrane region" description="Helical" evidence="1">
    <location>
        <begin position="84"/>
        <end position="104"/>
    </location>
</feature>
<dbReference type="PANTHER" id="PTHR35531">
    <property type="entry name" value="INNER MEMBRANE PROTEIN YBCI-RELATED"/>
    <property type="match status" value="1"/>
</dbReference>
<organism evidence="2 3">
    <name type="scientific">Rossellomorea vietnamensis</name>
    <dbReference type="NCBI Taxonomy" id="218284"/>
    <lineage>
        <taxon>Bacteria</taxon>
        <taxon>Bacillati</taxon>
        <taxon>Bacillota</taxon>
        <taxon>Bacilli</taxon>
        <taxon>Bacillales</taxon>
        <taxon>Bacillaceae</taxon>
        <taxon>Rossellomorea</taxon>
    </lineage>
</organism>
<gene>
    <name evidence="2" type="ORF">AM506_14665</name>
</gene>
<dbReference type="eggNOG" id="COG1988">
    <property type="taxonomic scope" value="Bacteria"/>
</dbReference>